<dbReference type="InterPro" id="IPR016193">
    <property type="entry name" value="Cytidine_deaminase-like"/>
</dbReference>
<keyword evidence="5 8" id="KW-0862">Zinc</keyword>
<evidence type="ECO:0000313" key="10">
    <source>
        <dbReference type="EMBL" id="MYV16527.1"/>
    </source>
</evidence>
<dbReference type="GO" id="GO:0008270">
    <property type="term" value="F:zinc ion binding"/>
    <property type="evidence" value="ECO:0007669"/>
    <property type="project" value="InterPro"/>
</dbReference>
<evidence type="ECO:0000256" key="5">
    <source>
        <dbReference type="ARBA" id="ARBA00022833"/>
    </source>
</evidence>
<accession>A0A6N9I175</accession>
<evidence type="ECO:0000256" key="3">
    <source>
        <dbReference type="ARBA" id="ARBA00022723"/>
    </source>
</evidence>
<dbReference type="PIRSF" id="PIRSF006019">
    <property type="entry name" value="dCMP_deaminase"/>
    <property type="match status" value="1"/>
</dbReference>
<dbReference type="PANTHER" id="PTHR11086">
    <property type="entry name" value="DEOXYCYTIDYLATE DEAMINASE-RELATED"/>
    <property type="match status" value="1"/>
</dbReference>
<dbReference type="InterPro" id="IPR002125">
    <property type="entry name" value="CMP_dCMP_dom"/>
</dbReference>
<reference evidence="10 11" key="1">
    <citation type="journal article" date="2019" name="Appl. Environ. Microbiol.">
        <title>Genetic determinants of hydroxycinnamic acid metabolism in heterofermentative lactobacilli.</title>
        <authorList>
            <person name="Gaur G."/>
            <person name="Oh J.H."/>
            <person name="Filannino P."/>
            <person name="Gobbetti M."/>
            <person name="van Pijkeren J.P."/>
            <person name="Ganzle M.G."/>
        </authorList>
    </citation>
    <scope>NUCLEOTIDE SEQUENCE [LARGE SCALE GENOMIC DNA]</scope>
    <source>
        <strain evidence="10 11">C5</strain>
    </source>
</reference>
<evidence type="ECO:0000259" key="9">
    <source>
        <dbReference type="PROSITE" id="PS51747"/>
    </source>
</evidence>
<name>A0A6N9I175_9LACO</name>
<dbReference type="NCBIfam" id="TIGR02571">
    <property type="entry name" value="ComEB"/>
    <property type="match status" value="1"/>
</dbReference>
<comment type="cofactor">
    <cofactor evidence="1 8">
        <name>Zn(2+)</name>
        <dbReference type="ChEBI" id="CHEBI:29105"/>
    </cofactor>
</comment>
<proteinExistence type="inferred from homology"/>
<dbReference type="InterPro" id="IPR016192">
    <property type="entry name" value="APOBEC/CMP_deaminase_Zn-bd"/>
</dbReference>
<evidence type="ECO:0000256" key="7">
    <source>
        <dbReference type="PIRSR" id="PIRSR006019-1"/>
    </source>
</evidence>
<evidence type="ECO:0000256" key="2">
    <source>
        <dbReference type="ARBA" id="ARBA00006576"/>
    </source>
</evidence>
<evidence type="ECO:0000256" key="1">
    <source>
        <dbReference type="ARBA" id="ARBA00001947"/>
    </source>
</evidence>
<dbReference type="Pfam" id="PF00383">
    <property type="entry name" value="dCMP_cyt_deam_1"/>
    <property type="match status" value="1"/>
</dbReference>
<dbReference type="InterPro" id="IPR015517">
    <property type="entry name" value="dCMP_deaminase-rel"/>
</dbReference>
<dbReference type="GO" id="GO:0004132">
    <property type="term" value="F:dCMP deaminase activity"/>
    <property type="evidence" value="ECO:0007669"/>
    <property type="project" value="InterPro"/>
</dbReference>
<feature type="binding site" evidence="8">
    <location>
        <position position="102"/>
    </location>
    <ligand>
        <name>Zn(2+)</name>
        <dbReference type="ChEBI" id="CHEBI:29105"/>
        <note>catalytic</note>
    </ligand>
</feature>
<comment type="similarity">
    <text evidence="2">Belongs to the cytidine and deoxycytidylate deaminase family.</text>
</comment>
<dbReference type="InterPro" id="IPR035105">
    <property type="entry name" value="Deoxycytidylate_deaminase_dom"/>
</dbReference>
<sequence>MMTDQKRVPWDQYFMMQAVLLASRSTCQRLSVGAVLVRDKRVIAGGYNGSVSGDDHCIDVGDYLVDGHCLRTIHAEMNAVLQCAKFGIATDGAEIYVTDFPCLQCTKMLLQAGITKINYLRNYHNDPYAMHLVSLKNIEVKQINIPEDALTQFHITDYLTAQDNDSQTQQ</sequence>
<dbReference type="OrthoDB" id="9788517at2"/>
<evidence type="ECO:0000256" key="8">
    <source>
        <dbReference type="PIRSR" id="PIRSR006019-2"/>
    </source>
</evidence>
<dbReference type="Proteomes" id="UP000449209">
    <property type="component" value="Unassembled WGS sequence"/>
</dbReference>
<evidence type="ECO:0000256" key="6">
    <source>
        <dbReference type="NCBIfam" id="TIGR02571"/>
    </source>
</evidence>
<dbReference type="Gene3D" id="3.40.140.10">
    <property type="entry name" value="Cytidine Deaminase, domain 2"/>
    <property type="match status" value="1"/>
</dbReference>
<comment type="caution">
    <text evidence="10">The sequence shown here is derived from an EMBL/GenBank/DDBJ whole genome shotgun (WGS) entry which is preliminary data.</text>
</comment>
<feature type="domain" description="CMP/dCMP-type deaminase" evidence="9">
    <location>
        <begin position="9"/>
        <end position="135"/>
    </location>
</feature>
<dbReference type="GO" id="GO:0006220">
    <property type="term" value="P:pyrimidine nucleotide metabolic process"/>
    <property type="evidence" value="ECO:0007669"/>
    <property type="project" value="InterPro"/>
</dbReference>
<dbReference type="RefSeq" id="WP_161003077.1">
    <property type="nucleotide sequence ID" value="NZ_WEZQ01000005.1"/>
</dbReference>
<dbReference type="SUPFAM" id="SSF53927">
    <property type="entry name" value="Cytidine deaminase-like"/>
    <property type="match status" value="1"/>
</dbReference>
<dbReference type="CDD" id="cd01286">
    <property type="entry name" value="deoxycytidylate_deaminase"/>
    <property type="match status" value="1"/>
</dbReference>
<feature type="active site" description="Proton donor" evidence="7">
    <location>
        <position position="76"/>
    </location>
</feature>
<dbReference type="EMBL" id="WEZQ01000005">
    <property type="protein sequence ID" value="MYV16527.1"/>
    <property type="molecule type" value="Genomic_DNA"/>
</dbReference>
<keyword evidence="3 8" id="KW-0479">Metal-binding</keyword>
<feature type="binding site" evidence="8">
    <location>
        <position position="74"/>
    </location>
    <ligand>
        <name>Zn(2+)</name>
        <dbReference type="ChEBI" id="CHEBI:29105"/>
        <note>catalytic</note>
    </ligand>
</feature>
<evidence type="ECO:0000313" key="11">
    <source>
        <dbReference type="Proteomes" id="UP000449209"/>
    </source>
</evidence>
<dbReference type="GO" id="GO:0005737">
    <property type="term" value="C:cytoplasm"/>
    <property type="evidence" value="ECO:0007669"/>
    <property type="project" value="TreeGrafter"/>
</dbReference>
<protein>
    <recommendedName>
        <fullName evidence="6">ComE operon protein 2</fullName>
    </recommendedName>
</protein>
<evidence type="ECO:0000256" key="4">
    <source>
        <dbReference type="ARBA" id="ARBA00022801"/>
    </source>
</evidence>
<gene>
    <name evidence="10" type="ORF">GB993_03245</name>
</gene>
<keyword evidence="4" id="KW-0378">Hydrolase</keyword>
<dbReference type="InterPro" id="IPR016473">
    <property type="entry name" value="dCMP_deaminase"/>
</dbReference>
<organism evidence="10 11">
    <name type="scientific">Furfurilactobacillus milii</name>
    <dbReference type="NCBI Taxonomy" id="2888272"/>
    <lineage>
        <taxon>Bacteria</taxon>
        <taxon>Bacillati</taxon>
        <taxon>Bacillota</taxon>
        <taxon>Bacilli</taxon>
        <taxon>Lactobacillales</taxon>
        <taxon>Lactobacillaceae</taxon>
        <taxon>Furfurilactobacillus</taxon>
    </lineage>
</organism>
<dbReference type="AlphaFoldDB" id="A0A6N9I175"/>
<dbReference type="InterPro" id="IPR013404">
    <property type="entry name" value="Competence_ComEB"/>
</dbReference>
<dbReference type="PROSITE" id="PS51747">
    <property type="entry name" value="CYT_DCMP_DEAMINASES_2"/>
    <property type="match status" value="1"/>
</dbReference>
<dbReference type="PROSITE" id="PS00903">
    <property type="entry name" value="CYT_DCMP_DEAMINASES_1"/>
    <property type="match status" value="1"/>
</dbReference>
<feature type="binding site" evidence="8">
    <location>
        <position position="105"/>
    </location>
    <ligand>
        <name>Zn(2+)</name>
        <dbReference type="ChEBI" id="CHEBI:29105"/>
        <note>catalytic</note>
    </ligand>
</feature>
<dbReference type="PANTHER" id="PTHR11086:SF18">
    <property type="entry name" value="DEOXYCYTIDYLATE DEAMINASE"/>
    <property type="match status" value="1"/>
</dbReference>